<reference evidence="2" key="1">
    <citation type="submission" date="2018-06" db="EMBL/GenBank/DDBJ databases">
        <authorList>
            <person name="Zhirakovskaya E."/>
        </authorList>
    </citation>
    <scope>NUCLEOTIDE SEQUENCE</scope>
</reference>
<name>A0A3B0ZV04_9ZZZZ</name>
<gene>
    <name evidence="2" type="ORF">MNBD_GAMMA17-1277</name>
</gene>
<dbReference type="InterPro" id="IPR001214">
    <property type="entry name" value="SET_dom"/>
</dbReference>
<dbReference type="SMART" id="SM00317">
    <property type="entry name" value="SET"/>
    <property type="match status" value="1"/>
</dbReference>
<dbReference type="Gene3D" id="2.170.270.10">
    <property type="entry name" value="SET domain"/>
    <property type="match status" value="1"/>
</dbReference>
<protein>
    <recommendedName>
        <fullName evidence="1">SET domain-containing protein</fullName>
    </recommendedName>
</protein>
<proteinExistence type="predicted"/>
<dbReference type="InterPro" id="IPR046341">
    <property type="entry name" value="SET_dom_sf"/>
</dbReference>
<dbReference type="AlphaFoldDB" id="A0A3B0ZV04"/>
<evidence type="ECO:0000259" key="1">
    <source>
        <dbReference type="PROSITE" id="PS50280"/>
    </source>
</evidence>
<accession>A0A3B0ZV04</accession>
<sequence>MLALNFTSGCPAKENHFNNMGIKMYQVSNSSIHGKGLFATKLIKKGTLIGRVEGRKTKRNGDYVLWITDKQGFLVQNEMKYINHSSKPNAAYYDDLTVIALKNIKAGDEITHHYQTDFD</sequence>
<dbReference type="CDD" id="cd08161">
    <property type="entry name" value="SET"/>
    <property type="match status" value="1"/>
</dbReference>
<dbReference type="EMBL" id="UOFQ01000021">
    <property type="protein sequence ID" value="VAW85274.1"/>
    <property type="molecule type" value="Genomic_DNA"/>
</dbReference>
<dbReference type="SUPFAM" id="SSF82199">
    <property type="entry name" value="SET domain"/>
    <property type="match status" value="1"/>
</dbReference>
<dbReference type="PROSITE" id="PS50280">
    <property type="entry name" value="SET"/>
    <property type="match status" value="1"/>
</dbReference>
<dbReference type="Pfam" id="PF00856">
    <property type="entry name" value="SET"/>
    <property type="match status" value="1"/>
</dbReference>
<organism evidence="2">
    <name type="scientific">hydrothermal vent metagenome</name>
    <dbReference type="NCBI Taxonomy" id="652676"/>
    <lineage>
        <taxon>unclassified sequences</taxon>
        <taxon>metagenomes</taxon>
        <taxon>ecological metagenomes</taxon>
    </lineage>
</organism>
<evidence type="ECO:0000313" key="2">
    <source>
        <dbReference type="EMBL" id="VAW85274.1"/>
    </source>
</evidence>
<feature type="domain" description="SET" evidence="1">
    <location>
        <begin position="23"/>
        <end position="115"/>
    </location>
</feature>